<feature type="compositionally biased region" description="Low complexity" evidence="1">
    <location>
        <begin position="11"/>
        <end position="30"/>
    </location>
</feature>
<protein>
    <submittedName>
        <fullName evidence="2">Uncharacterized protein</fullName>
    </submittedName>
</protein>
<comment type="caution">
    <text evidence="2">The sequence shown here is derived from an EMBL/GenBank/DDBJ whole genome shotgun (WGS) entry which is preliminary data.</text>
</comment>
<feature type="region of interest" description="Disordered" evidence="1">
    <location>
        <begin position="11"/>
        <end position="32"/>
    </location>
</feature>
<sequence length="1167" mass="134087">MDDIERIEQRALASLSSSSSSSSSSRSSSSLPQVRDHLKRLFQLLFGKDIPAEEQNKSKELLPLLEDVADELVHILVTNKDFHNPSILRKFEIAIFRMCDAKQMKQTHHGFWANERPTKPLHISQEVIYVLLCLSSFQSIPHVYEMSETLCQEHLTYFRAWVDFDMLKPDNDDHIVRFYPRDFEQNGLCVQLAKAIAEYLYLYDFISPNNKYSVVFSYKWTVYTECEDISLDPPNRTLKERSHAGGLHVFVTQPLAFRTKTHLNPLASYKPKCRPASNLLEHVKNTNAGLFSVINNIYDGDCVRQIRMNFTPNARKNNPSVYVPTISLAFTGKTYEPANNGTENFFKSLWAEHGSAPHEFPLYDYFNFPEVRIPEQLNTRLQMVRFFITAACTVRAGINFFTKPTIIENAIATFDDSIADDAIQSMSEVGDLLTNIQVHAEKFQRLEDARFPKQFNPGLSQHFSADFAQRCVKRMCVNVDSQDPTNTIVKCTTFLLTYINQYFARVGPGFMHYRVMKAQSDENEEVFELTRTVITLKKDDILTLLNEIEYPAAIAILGTKVSITWKPYGPVWIRNPKKRSYQRACFFPGSLKGSDFLNTWTGFKRTYSTSYLASLNSSAKANAQGIFNWMKIDMLSADSDLFDFIMECMYLKYVKPSFRFSFIVLIMGDMGTGKKFLCRIVQAFFAPFSQDFPDTEYLFTRFGGGHLANTILVIAMECKKLNFDSAIFRSFVSEGKVSVEIKGVQQAYGDQSTSTSSWGWFCANLTDHVHLPIETRRLLCIRNKNNHQRNNTLFSTLDALLRDKQVMNGVCQLIYDHGKKAFEENQKKPNPIDFRDPIPNKQTTLCKLECLSGFHAWLLEWLTQRNPFLPPAKSNITVKEHDGIGMIDTDRAVSKIQSALGAMDLDNRSWNKIWLLEYLYASFKGKNSQVSKESFARHLKSFIGPDGMYVFSIEHISHSDYGDLEIVRTYSLFAIRKLFCHKFLLKEEDVFPIAEPLDLTCPLQVAWEKNINERIEVNMRSNNIYQGLFNRECTPDPAITEQEEEEEEDAPQQQNTVFERTSGAITAMQFKTKVANFMQNQDCDEEGKLTLLSELSRFEDQFGQLLFQSSRELLTQGVEEEVPGYYEEEEEDLLGLKQINNYDDEESERGSSTSSKKRRTGNIFVDD</sequence>
<feature type="region of interest" description="Disordered" evidence="1">
    <location>
        <begin position="1139"/>
        <end position="1167"/>
    </location>
</feature>
<accession>A0A0G1VVH3</accession>
<evidence type="ECO:0000313" key="2">
    <source>
        <dbReference type="EMBL" id="KKW10315.1"/>
    </source>
</evidence>
<proteinExistence type="predicted"/>
<dbReference type="EMBL" id="LCQD01000041">
    <property type="protein sequence ID" value="KKW10315.1"/>
    <property type="molecule type" value="Genomic_DNA"/>
</dbReference>
<evidence type="ECO:0000256" key="1">
    <source>
        <dbReference type="SAM" id="MobiDB-lite"/>
    </source>
</evidence>
<reference evidence="2 3" key="1">
    <citation type="journal article" date="2015" name="Nature">
        <title>rRNA introns, odd ribosomes, and small enigmatic genomes across a large radiation of phyla.</title>
        <authorList>
            <person name="Brown C.T."/>
            <person name="Hug L.A."/>
            <person name="Thomas B.C."/>
            <person name="Sharon I."/>
            <person name="Castelle C.J."/>
            <person name="Singh A."/>
            <person name="Wilkins M.J."/>
            <person name="Williams K.H."/>
            <person name="Banfield J.F."/>
        </authorList>
    </citation>
    <scope>NUCLEOTIDE SEQUENCE [LARGE SCALE GENOMIC DNA]</scope>
</reference>
<gene>
    <name evidence="2" type="ORF">UY48_C0041G0004</name>
</gene>
<name>A0A0G1VVH3_9BACT</name>
<dbReference type="Proteomes" id="UP000034588">
    <property type="component" value="Unassembled WGS sequence"/>
</dbReference>
<evidence type="ECO:0000313" key="3">
    <source>
        <dbReference type="Proteomes" id="UP000034588"/>
    </source>
</evidence>
<organism evidence="2 3">
    <name type="scientific">Candidatus Gottesmanbacteria bacterium GW2011_GWB1_49_7</name>
    <dbReference type="NCBI Taxonomy" id="1618448"/>
    <lineage>
        <taxon>Bacteria</taxon>
        <taxon>Candidatus Gottesmaniibacteriota</taxon>
    </lineage>
</organism>
<dbReference type="AlphaFoldDB" id="A0A0G1VVH3"/>